<keyword evidence="2" id="KW-1185">Reference proteome</keyword>
<dbReference type="EMBL" id="KL197739">
    <property type="protein sequence ID" value="KDQ52611.1"/>
    <property type="molecule type" value="Genomic_DNA"/>
</dbReference>
<protein>
    <submittedName>
        <fullName evidence="1">Uncharacterized protein</fullName>
    </submittedName>
</protein>
<organism evidence="1 2">
    <name type="scientific">Jaapia argillacea MUCL 33604</name>
    <dbReference type="NCBI Taxonomy" id="933084"/>
    <lineage>
        <taxon>Eukaryota</taxon>
        <taxon>Fungi</taxon>
        <taxon>Dikarya</taxon>
        <taxon>Basidiomycota</taxon>
        <taxon>Agaricomycotina</taxon>
        <taxon>Agaricomycetes</taxon>
        <taxon>Agaricomycetidae</taxon>
        <taxon>Jaapiales</taxon>
        <taxon>Jaapiaceae</taxon>
        <taxon>Jaapia</taxon>
    </lineage>
</organism>
<evidence type="ECO:0000313" key="1">
    <source>
        <dbReference type="EMBL" id="KDQ52611.1"/>
    </source>
</evidence>
<sequence>MAKQLSDPQKPHGWLFYCLNHKIQQDLLGIIQQLNQMKSPSALHLSRTLSHFSSSFAIVYQNFLQEWSWFTSPGRCHILRAISPERRKQLCHDLVDASFRLYRFDHDVKWTKSTTWCFYHIFTIATRHITCSEAILGILTEQLRDSDKDTHKQASGLKQALTAALSSCQNMPHIAAGHCLHHPKPSTRGDWIVFDPQPGRIPSLKLWFDHHYCSWVDAEVLSSWSPAELPLVVEQNGLRRKWICCRELRKYNNSSFFLGIKPFFVFSNELHVPKLVASITKGPIYVLVGRNRPDGSRPFLWEEYVQAELQEIWDARFRREIFREGDGI</sequence>
<proteinExistence type="predicted"/>
<reference evidence="2" key="1">
    <citation type="journal article" date="2014" name="Proc. Natl. Acad. Sci. U.S.A.">
        <title>Extensive sampling of basidiomycete genomes demonstrates inadequacy of the white-rot/brown-rot paradigm for wood decay fungi.</title>
        <authorList>
            <person name="Riley R."/>
            <person name="Salamov A.A."/>
            <person name="Brown D.W."/>
            <person name="Nagy L.G."/>
            <person name="Floudas D."/>
            <person name="Held B.W."/>
            <person name="Levasseur A."/>
            <person name="Lombard V."/>
            <person name="Morin E."/>
            <person name="Otillar R."/>
            <person name="Lindquist E.A."/>
            <person name="Sun H."/>
            <person name="LaButti K.M."/>
            <person name="Schmutz J."/>
            <person name="Jabbour D."/>
            <person name="Luo H."/>
            <person name="Baker S.E."/>
            <person name="Pisabarro A.G."/>
            <person name="Walton J.D."/>
            <person name="Blanchette R.A."/>
            <person name="Henrissat B."/>
            <person name="Martin F."/>
            <person name="Cullen D."/>
            <person name="Hibbett D.S."/>
            <person name="Grigoriev I.V."/>
        </authorList>
    </citation>
    <scope>NUCLEOTIDE SEQUENCE [LARGE SCALE GENOMIC DNA]</scope>
    <source>
        <strain evidence="2">MUCL 33604</strain>
    </source>
</reference>
<name>A0A067PQL5_9AGAM</name>
<dbReference type="AlphaFoldDB" id="A0A067PQL5"/>
<evidence type="ECO:0000313" key="2">
    <source>
        <dbReference type="Proteomes" id="UP000027265"/>
    </source>
</evidence>
<dbReference type="Proteomes" id="UP000027265">
    <property type="component" value="Unassembled WGS sequence"/>
</dbReference>
<gene>
    <name evidence="1" type="ORF">JAAARDRAFT_480872</name>
</gene>
<accession>A0A067PQL5</accession>
<dbReference type="InParanoid" id="A0A067PQL5"/>
<dbReference type="HOGENOM" id="CLU_073374_0_0_1"/>